<evidence type="ECO:0000313" key="2">
    <source>
        <dbReference type="Proteomes" id="UP001239445"/>
    </source>
</evidence>
<dbReference type="Proteomes" id="UP001239445">
    <property type="component" value="Unassembled WGS sequence"/>
</dbReference>
<dbReference type="PANTHER" id="PTHR48079:SF6">
    <property type="entry name" value="NAD(P)-BINDING DOMAIN-CONTAINING PROTEIN-RELATED"/>
    <property type="match status" value="1"/>
</dbReference>
<dbReference type="InterPro" id="IPR051783">
    <property type="entry name" value="NAD(P)-dependent_oxidoreduct"/>
</dbReference>
<dbReference type="GO" id="GO:0005737">
    <property type="term" value="C:cytoplasm"/>
    <property type="evidence" value="ECO:0007669"/>
    <property type="project" value="TreeGrafter"/>
</dbReference>
<reference evidence="1" key="1">
    <citation type="submission" date="2023-06" db="EMBL/GenBank/DDBJ databases">
        <title>Genome-scale phylogeny and comparative genomics of the fungal order Sordariales.</title>
        <authorList>
            <consortium name="Lawrence Berkeley National Laboratory"/>
            <person name="Hensen N."/>
            <person name="Bonometti L."/>
            <person name="Westerberg I."/>
            <person name="Brannstrom I.O."/>
            <person name="Guillou S."/>
            <person name="Cros-Aarteil S."/>
            <person name="Calhoun S."/>
            <person name="Haridas S."/>
            <person name="Kuo A."/>
            <person name="Mondo S."/>
            <person name="Pangilinan J."/>
            <person name="Riley R."/>
            <person name="Labutti K."/>
            <person name="Andreopoulos B."/>
            <person name="Lipzen A."/>
            <person name="Chen C."/>
            <person name="Yanf M."/>
            <person name="Daum C."/>
            <person name="Ng V."/>
            <person name="Clum A."/>
            <person name="Steindorff A."/>
            <person name="Ohm R."/>
            <person name="Martin F."/>
            <person name="Silar P."/>
            <person name="Natvig D."/>
            <person name="Lalanne C."/>
            <person name="Gautier V."/>
            <person name="Ament-Velasquez S.L."/>
            <person name="Kruys A."/>
            <person name="Hutchinson M.I."/>
            <person name="Powell A.J."/>
            <person name="Barry K."/>
            <person name="Miller A.N."/>
            <person name="Grigoriev I.V."/>
            <person name="Debuchy R."/>
            <person name="Gladieux P."/>
            <person name="Thoren M.H."/>
            <person name="Johannesson H."/>
        </authorList>
    </citation>
    <scope>NUCLEOTIDE SEQUENCE</scope>
    <source>
        <strain evidence="1">PSN4</strain>
    </source>
</reference>
<evidence type="ECO:0000313" key="1">
    <source>
        <dbReference type="EMBL" id="KAK1750111.1"/>
    </source>
</evidence>
<dbReference type="EMBL" id="MU839849">
    <property type="protein sequence ID" value="KAK1750111.1"/>
    <property type="molecule type" value="Genomic_DNA"/>
</dbReference>
<proteinExistence type="predicted"/>
<dbReference type="SUPFAM" id="SSF51735">
    <property type="entry name" value="NAD(P)-binding Rossmann-fold domains"/>
    <property type="match status" value="1"/>
</dbReference>
<dbReference type="GO" id="GO:0004029">
    <property type="term" value="F:aldehyde dehydrogenase (NAD+) activity"/>
    <property type="evidence" value="ECO:0007669"/>
    <property type="project" value="TreeGrafter"/>
</dbReference>
<gene>
    <name evidence="1" type="ORF">QBC47DRAFT_353914</name>
</gene>
<dbReference type="Gene3D" id="3.40.50.720">
    <property type="entry name" value="NAD(P)-binding Rossmann-like Domain"/>
    <property type="match status" value="1"/>
</dbReference>
<protein>
    <submittedName>
        <fullName evidence="1">Uncharacterized protein</fullName>
    </submittedName>
</protein>
<organism evidence="1 2">
    <name type="scientific">Echria macrotheca</name>
    <dbReference type="NCBI Taxonomy" id="438768"/>
    <lineage>
        <taxon>Eukaryota</taxon>
        <taxon>Fungi</taxon>
        <taxon>Dikarya</taxon>
        <taxon>Ascomycota</taxon>
        <taxon>Pezizomycotina</taxon>
        <taxon>Sordariomycetes</taxon>
        <taxon>Sordariomycetidae</taxon>
        <taxon>Sordariales</taxon>
        <taxon>Schizotheciaceae</taxon>
        <taxon>Echria</taxon>
    </lineage>
</organism>
<dbReference type="InterPro" id="IPR036291">
    <property type="entry name" value="NAD(P)-bd_dom_sf"/>
</dbReference>
<sequence>MSQKILIAGATGYVGGTIIARLLARPDAALQKVHLDLLVRTQDAADKLLATYGDRVTPILWAGLHDTSSIETIASTYDLVITVASGFIAPGAQAIVRGLVAHKESHPRSVPWMLHISGCTNLADRPITGVAEPGRVWTDEKSREVYDWCVAREAESRYPQRTTEIGVLSLADELGIHAVSLNTPVIFGEGEGLFNRQGLIIPTLLRYVLANGYGFKLNDTANFDWVRVADLADAYILLVKIILESEDRGVGTIPSGKEGILFPAVGRVLQTEIFDRCLDVCFDQGVLPREGTPAAKEVRLKTLREVADEATAGMLDLAEQGWAGNKAMTGTVLRKLGWELKHGVEAWERDFVDEFVALKEGRRAVTFESCIGTSKGSSY</sequence>
<comment type="caution">
    <text evidence="1">The sequence shown here is derived from an EMBL/GenBank/DDBJ whole genome shotgun (WGS) entry which is preliminary data.</text>
</comment>
<dbReference type="AlphaFoldDB" id="A0AAJ0B673"/>
<name>A0AAJ0B673_9PEZI</name>
<keyword evidence="2" id="KW-1185">Reference proteome</keyword>
<dbReference type="PANTHER" id="PTHR48079">
    <property type="entry name" value="PROTEIN YEEZ"/>
    <property type="match status" value="1"/>
</dbReference>
<accession>A0AAJ0B673</accession>